<name>A0A811KRV1_9BILA</name>
<feature type="signal peptide" evidence="2">
    <location>
        <begin position="1"/>
        <end position="20"/>
    </location>
</feature>
<gene>
    <name evidence="3" type="ORF">BOKJ2_LOCUS7253</name>
</gene>
<evidence type="ECO:0000256" key="1">
    <source>
        <dbReference type="SAM" id="MobiDB-lite"/>
    </source>
</evidence>
<evidence type="ECO:0000313" key="4">
    <source>
        <dbReference type="Proteomes" id="UP000614601"/>
    </source>
</evidence>
<keyword evidence="4" id="KW-1185">Reference proteome</keyword>
<evidence type="ECO:0000313" key="3">
    <source>
        <dbReference type="EMBL" id="CAD5217759.1"/>
    </source>
</evidence>
<evidence type="ECO:0008006" key="5">
    <source>
        <dbReference type="Google" id="ProtNLM"/>
    </source>
</evidence>
<reference evidence="3" key="1">
    <citation type="submission" date="2020-09" db="EMBL/GenBank/DDBJ databases">
        <authorList>
            <person name="Kikuchi T."/>
        </authorList>
    </citation>
    <scope>NUCLEOTIDE SEQUENCE</scope>
    <source>
        <strain evidence="3">SH1</strain>
    </source>
</reference>
<dbReference type="EMBL" id="CAJFCW020000003">
    <property type="protein sequence ID" value="CAG9108438.1"/>
    <property type="molecule type" value="Genomic_DNA"/>
</dbReference>
<keyword evidence="2" id="KW-0732">Signal</keyword>
<accession>A0A811KRV1</accession>
<comment type="caution">
    <text evidence="3">The sequence shown here is derived from an EMBL/GenBank/DDBJ whole genome shotgun (WGS) entry which is preliminary data.</text>
</comment>
<proteinExistence type="predicted"/>
<sequence length="101" mass="11561">MGRQIYTCTVLTLCLVAVIGIPIKRAPMYGCKGGHCSMLVSVLRDPRMVPNWNTNAWNKAITQLHAYQQLFSSEDVEDPEEASRRRKRSIPELPPRFIQNF</sequence>
<dbReference type="AlphaFoldDB" id="A0A811KRV1"/>
<feature type="chain" id="PRO_5035681652" description="Secreted protein" evidence="2">
    <location>
        <begin position="21"/>
        <end position="101"/>
    </location>
</feature>
<protein>
    <recommendedName>
        <fullName evidence="5">Secreted protein</fullName>
    </recommendedName>
</protein>
<dbReference type="OrthoDB" id="5843096at2759"/>
<dbReference type="Proteomes" id="UP000783686">
    <property type="component" value="Unassembled WGS sequence"/>
</dbReference>
<organism evidence="3 4">
    <name type="scientific">Bursaphelenchus okinawaensis</name>
    <dbReference type="NCBI Taxonomy" id="465554"/>
    <lineage>
        <taxon>Eukaryota</taxon>
        <taxon>Metazoa</taxon>
        <taxon>Ecdysozoa</taxon>
        <taxon>Nematoda</taxon>
        <taxon>Chromadorea</taxon>
        <taxon>Rhabditida</taxon>
        <taxon>Tylenchina</taxon>
        <taxon>Tylenchomorpha</taxon>
        <taxon>Aphelenchoidea</taxon>
        <taxon>Aphelenchoididae</taxon>
        <taxon>Bursaphelenchus</taxon>
    </lineage>
</organism>
<evidence type="ECO:0000256" key="2">
    <source>
        <dbReference type="SAM" id="SignalP"/>
    </source>
</evidence>
<dbReference type="Proteomes" id="UP000614601">
    <property type="component" value="Unassembled WGS sequence"/>
</dbReference>
<feature type="region of interest" description="Disordered" evidence="1">
    <location>
        <begin position="73"/>
        <end position="101"/>
    </location>
</feature>
<dbReference type="EMBL" id="CAJFDH010000003">
    <property type="protein sequence ID" value="CAD5217759.1"/>
    <property type="molecule type" value="Genomic_DNA"/>
</dbReference>